<dbReference type="InterPro" id="IPR031801">
    <property type="entry name" value="VIR_N"/>
</dbReference>
<organism evidence="8 9">
    <name type="scientific">Oncorhynchus mykiss</name>
    <name type="common">Rainbow trout</name>
    <name type="synonym">Salmo gairdneri</name>
    <dbReference type="NCBI Taxonomy" id="8022"/>
    <lineage>
        <taxon>Eukaryota</taxon>
        <taxon>Metazoa</taxon>
        <taxon>Chordata</taxon>
        <taxon>Craniata</taxon>
        <taxon>Vertebrata</taxon>
        <taxon>Euteleostomi</taxon>
        <taxon>Actinopterygii</taxon>
        <taxon>Neopterygii</taxon>
        <taxon>Teleostei</taxon>
        <taxon>Protacanthopterygii</taxon>
        <taxon>Salmoniformes</taxon>
        <taxon>Salmonidae</taxon>
        <taxon>Salmoninae</taxon>
        <taxon>Oncorhynchus</taxon>
    </lineage>
</organism>
<dbReference type="GO" id="GO:0005634">
    <property type="term" value="C:nucleus"/>
    <property type="evidence" value="ECO:0007669"/>
    <property type="project" value="UniProtKB-SubCell"/>
</dbReference>
<feature type="compositionally biased region" description="Pro residues" evidence="6">
    <location>
        <begin position="203"/>
        <end position="219"/>
    </location>
</feature>
<evidence type="ECO:0000256" key="3">
    <source>
        <dbReference type="ARBA" id="ARBA00022664"/>
    </source>
</evidence>
<proteinExistence type="inferred from homology"/>
<reference evidence="8" key="1">
    <citation type="submission" date="2020-07" db="EMBL/GenBank/DDBJ databases">
        <title>A long reads based de novo assembly of the rainbow trout Arlee double haploid line genome.</title>
        <authorList>
            <person name="Gao G."/>
            <person name="Palti Y."/>
        </authorList>
    </citation>
    <scope>NUCLEOTIDE SEQUENCE [LARGE SCALE GENOMIC DNA]</scope>
</reference>
<feature type="compositionally biased region" description="Gly residues" evidence="6">
    <location>
        <begin position="1703"/>
        <end position="1723"/>
    </location>
</feature>
<evidence type="ECO:0000313" key="8">
    <source>
        <dbReference type="Ensembl" id="ENSOMYP00000066462.2"/>
    </source>
</evidence>
<feature type="compositionally biased region" description="Pro residues" evidence="6">
    <location>
        <begin position="171"/>
        <end position="180"/>
    </location>
</feature>
<accession>A0A8C7SHY8</accession>
<name>A0A8C7SHY8_ONCMY</name>
<evidence type="ECO:0000256" key="5">
    <source>
        <dbReference type="ARBA" id="ARBA00023242"/>
    </source>
</evidence>
<evidence type="ECO:0000313" key="9">
    <source>
        <dbReference type="Proteomes" id="UP000694395"/>
    </source>
</evidence>
<dbReference type="GO" id="GO:0003723">
    <property type="term" value="F:RNA binding"/>
    <property type="evidence" value="ECO:0007669"/>
    <property type="project" value="TreeGrafter"/>
</dbReference>
<evidence type="ECO:0000259" key="7">
    <source>
        <dbReference type="Pfam" id="PF15912"/>
    </source>
</evidence>
<dbReference type="PANTHER" id="PTHR23185:SF0">
    <property type="entry name" value="PROTEIN VIRILIZER HOMOLOG"/>
    <property type="match status" value="1"/>
</dbReference>
<reference evidence="8" key="3">
    <citation type="submission" date="2025-09" db="UniProtKB">
        <authorList>
            <consortium name="Ensembl"/>
        </authorList>
    </citation>
    <scope>IDENTIFICATION</scope>
</reference>
<feature type="compositionally biased region" description="Acidic residues" evidence="6">
    <location>
        <begin position="258"/>
        <end position="311"/>
    </location>
</feature>
<feature type="compositionally biased region" description="Basic and acidic residues" evidence="6">
    <location>
        <begin position="189"/>
        <end position="198"/>
    </location>
</feature>
<evidence type="ECO:0000256" key="2">
    <source>
        <dbReference type="ARBA" id="ARBA00008371"/>
    </source>
</evidence>
<dbReference type="Proteomes" id="UP000694395">
    <property type="component" value="Chromosome 2"/>
</dbReference>
<dbReference type="GO" id="GO:0008380">
    <property type="term" value="P:RNA splicing"/>
    <property type="evidence" value="ECO:0007669"/>
    <property type="project" value="UniProtKB-KW"/>
</dbReference>
<feature type="compositionally biased region" description="Basic residues" evidence="6">
    <location>
        <begin position="1724"/>
        <end position="1733"/>
    </location>
</feature>
<feature type="region of interest" description="Disordered" evidence="6">
    <location>
        <begin position="1593"/>
        <end position="1614"/>
    </location>
</feature>
<evidence type="ECO:0000256" key="1">
    <source>
        <dbReference type="ARBA" id="ARBA00004123"/>
    </source>
</evidence>
<feature type="domain" description="Virilizer N-terminal" evidence="7">
    <location>
        <begin position="121"/>
        <end position="290"/>
    </location>
</feature>
<reference evidence="8" key="2">
    <citation type="submission" date="2025-08" db="UniProtKB">
        <authorList>
            <consortium name="Ensembl"/>
        </authorList>
    </citation>
    <scope>IDENTIFICATION</scope>
</reference>
<dbReference type="PANTHER" id="PTHR23185">
    <property type="entry name" value="PROTEIN VIRILIZER HOMOLOG"/>
    <property type="match status" value="1"/>
</dbReference>
<dbReference type="GeneTree" id="ENSGT00390000002833"/>
<sequence length="1733" mass="188508">YPSLSTSSSLCLHPSLSTSSSVSLCCSCPPSICLFLSTHPSHFFTSQNVSIKIFESSSLTCRSCQGRDQSVTTVLVLVHSETGRQTLSPVAYTSPSTVACSTTNGNVIILSLFLSLSRPYSFEYDENKSIVFRPNGKVNTDGLVLRGWYTSLTVAVYGTAERSYGHDRDSPPPPPPPPPQQQTGLKRIIKQEWDKEEQYNGSPPRPAPRGPRTPPGPPPPDDDDEEPVPVTGNTHTSLREDYLEAVSPERSSLPADEPYSDAEPEEEGEEEEDEEPEEEDDARTECSVPEDEEEEEDEGEEEEEEMEEGDDGYEKISSDEDDLDNGSFKLPSFDIDYTPEDLASVPPVQYDPYERELRPLLYFTPPYKTRFDSQLERARGAMCVGPEGPGGGEGAEAEVVAQMRELLAGIAEDRDSRWVTALEQASGLLARGLGFLIGQGEWEGPIGVLVQWALQGLSMEIALTQPIALNLRQLKAGAKLASCLAECPQGLTALLHEGALELLLELLQVDHVSSTLKLCILRALDALTSAPAGVEAFLQEGEIERSGYQRLVQLFLGEETVRVVTAGNAILQKGHAYEVMTDLQRTAVAWSEPLQDEGEEPDIAMEEETSLGPSPVSEAELDRLAGVLEELHHLLETAPHTMVQPPGKAFPTTARITGPQERDDPYPTLYRYMHACHFLESSAVVLSAAVAAGHTGVTHAVREVLHFLSLTQSGLLFMLAHPTPTNLLLRLLATVAEVEGEEPMVTGGDGGFSSPGLGEEGLGVWLMQALHALQSVSELMSHVTAGGEGGVGLEEGDSAEVLSMLHALYLITFTQTGRSAVAHVFSLENNLSCLVTLLQHHSKDGHGEAKARKAVTYNYACMLVLMVVQNSSDLRNMEQHAAPLLILAKADDTNAKLQELSQWLEPLDKVKLEMGSIPSLIDYIKQNVQNVLTLEGSGLISALRVLCQIACPPPAVEAQQRDLKWSLAGVQLFSGEGLDTCVCVLQKLCSVLLPAWRVHGHMGPTPQRCMILGVCANTLRLLRTMLTELLRSGAFQFRDTRVASTLVTLHMVVCSAPSSGRLDWEETKVQALIVDVLLTFTQGVSEQMTHTEETLLSNTWSLMLKEVLGSLLKSPEGLFSGLTLLSELLPLPLPMQSTQVISVQDVAVALNTRKLWSMHLRVQWGVFADALGCVCGTSCPPLLAMLRRVCVQLADLSSPTATLIMKTLRKHTLSCKIATLHLLSGTAPGDEPLADVFPLLLSLLVPAADHALPQQHCAELVGTVLQSLCDQDISLVVPHPAEGCVSEAEQLANALPGREMISSVCDSLMEVLGNGESSAALLLTCLRTLMFLTEHDYGLYHLKGALKKHSASVCALLKRQVFSFRKDSAELLSALLDFLRQILNTDPLKLCKEEDSLETLLENVIGLRQTLESTIDASSPPETEPTLPNPDTLLAQFNHRTVFVLSEVLDEQLKALWFSPFHTDDMEAELDMVKVDLLGLAQECCPDLDLKSELERSFLSEPLSPSHTKTNKGFRLGKHKHETFITSGKSDYIEPAKRAHMMAAPRGRGRGGFGGQLCRPHDIFRQRKQNTSRPPSMHVDDFVAAEFKDVGTPLGLLPPKRPPKSSPKPPTRGLFTGNRGRAAFHSQQTRFFTPPQPKGVLLSGNYNARREGGRGGTSWSGPLPPVTHRGTYSDARGGQSNFTRGPLPSRQQPAGTHILVCTRGGGRGSQGGKFSGGGGSGGGRGRHVRSFTR</sequence>
<dbReference type="GO" id="GO:0006397">
    <property type="term" value="P:mRNA processing"/>
    <property type="evidence" value="ECO:0007669"/>
    <property type="project" value="UniProtKB-KW"/>
</dbReference>
<keyword evidence="5" id="KW-0539">Nucleus</keyword>
<evidence type="ECO:0000256" key="4">
    <source>
        <dbReference type="ARBA" id="ARBA00023187"/>
    </source>
</evidence>
<dbReference type="GO" id="GO:0036396">
    <property type="term" value="C:RNA N6-methyladenosine methyltransferase complex"/>
    <property type="evidence" value="ECO:0007669"/>
    <property type="project" value="TreeGrafter"/>
</dbReference>
<evidence type="ECO:0000256" key="6">
    <source>
        <dbReference type="SAM" id="MobiDB-lite"/>
    </source>
</evidence>
<dbReference type="Ensembl" id="ENSOMYT00000072390.2">
    <property type="protein sequence ID" value="ENSOMYP00000066462.2"/>
    <property type="gene ID" value="ENSOMYG00000061439.1"/>
</dbReference>
<protein>
    <submittedName>
        <fullName evidence="8">Vir like m6A methyltransferase associated</fullName>
    </submittedName>
</protein>
<feature type="region of interest" description="Disordered" evidence="6">
    <location>
        <begin position="162"/>
        <end position="329"/>
    </location>
</feature>
<feature type="compositionally biased region" description="Polar residues" evidence="6">
    <location>
        <begin position="1678"/>
        <end position="1694"/>
    </location>
</feature>
<keyword evidence="9" id="KW-1185">Reference proteome</keyword>
<keyword evidence="3" id="KW-0507">mRNA processing</keyword>
<comment type="similarity">
    <text evidence="2">Belongs to the vir family.</text>
</comment>
<dbReference type="Pfam" id="PF15912">
    <property type="entry name" value="VIR_N"/>
    <property type="match status" value="1"/>
</dbReference>
<feature type="region of interest" description="Disordered" evidence="6">
    <location>
        <begin position="641"/>
        <end position="660"/>
    </location>
</feature>
<comment type="subcellular location">
    <subcellularLocation>
        <location evidence="1">Nucleus</location>
    </subcellularLocation>
</comment>
<keyword evidence="4" id="KW-0508">mRNA splicing</keyword>
<feature type="region of interest" description="Disordered" evidence="6">
    <location>
        <begin position="1670"/>
        <end position="1733"/>
    </location>
</feature>
<dbReference type="InterPro" id="IPR026736">
    <property type="entry name" value="Virilizer"/>
</dbReference>